<dbReference type="HOGENOM" id="CLU_053830_0_0_14"/>
<gene>
    <name evidence="1" type="ORF">MSUIS_04870</name>
</gene>
<dbReference type="AlphaFoldDB" id="F0V1P9"/>
<reference evidence="1 2" key="1">
    <citation type="journal article" date="2011" name="J. Bacteriol.">
        <title>Complete genome sequence of the hemotrophic Mycoplasma suis strain KI3806.</title>
        <authorList>
            <person name="Oehlerking J."/>
            <person name="Kube M."/>
            <person name="Felder K.M."/>
            <person name="Matter D."/>
            <person name="Wittenbrink M.M."/>
            <person name="Schwarzenbach S."/>
            <person name="Kramer M.M."/>
            <person name="Hoelzle K."/>
            <person name="Hoelzle L.E."/>
        </authorList>
    </citation>
    <scope>NUCLEOTIDE SEQUENCE [LARGE SCALE GENOMIC DNA]</scope>
    <source>
        <strain evidence="2">KI_3806</strain>
    </source>
</reference>
<dbReference type="Proteomes" id="UP000008645">
    <property type="component" value="Chromosome"/>
</dbReference>
<dbReference type="KEGG" id="msk:MSUIS_04870"/>
<sequence>MGLVKEIEPALHGQKQRFLWDGISIDKFNEWFGPRSIPFSEENTGSKSFLGDLKLLILWEKLKKGFLSQNPNELTSLSVWFHNLPEDEKCEIIDVFIDCGDFKKAIKSSEKSQIKENFRINLAKFIELARNIEKNKLPKFTDLIGKTGVVYVKGFLNLEEKVGQILDVWVKDEVSEETSERTKDSEKLNGMKLIKALISGEKFGEGCQTYLKDENDKEVFWECAIIKSENSLEDPITKGEKFLNLKVLDVIKAGTFDADSNKPSYVPANGKKDETAKNKDWKAFSEDKQQEIKKSFNENGKWKGVLDVSCSQVEASSGLTWFISWFTSTPEKMGCWEFYSLFFRSEITNERRFCLFEIPEVKSYLKETNVFGPFVMSNWVKGNKLWMRCSTHSL</sequence>
<dbReference type="EMBL" id="FQ790233">
    <property type="protein sequence ID" value="CBZ40580.1"/>
    <property type="molecule type" value="Genomic_DNA"/>
</dbReference>
<organism evidence="1 2">
    <name type="scientific">Mycoplasma suis (strain KI_3806)</name>
    <dbReference type="NCBI Taxonomy" id="708248"/>
    <lineage>
        <taxon>Bacteria</taxon>
        <taxon>Bacillati</taxon>
        <taxon>Mycoplasmatota</taxon>
        <taxon>Mollicutes</taxon>
        <taxon>Mycoplasmataceae</taxon>
        <taxon>Mycoplasma</taxon>
    </lineage>
</organism>
<protein>
    <submittedName>
        <fullName evidence="1">Uncharacterized protein</fullName>
    </submittedName>
</protein>
<evidence type="ECO:0000313" key="2">
    <source>
        <dbReference type="Proteomes" id="UP000008645"/>
    </source>
</evidence>
<dbReference type="RefSeq" id="WP_013609183.1">
    <property type="nucleotide sequence ID" value="NC_015153.1"/>
</dbReference>
<dbReference type="OrthoDB" id="401169at2"/>
<evidence type="ECO:0000313" key="1">
    <source>
        <dbReference type="EMBL" id="CBZ40580.1"/>
    </source>
</evidence>
<accession>F0V1P9</accession>
<proteinExistence type="predicted"/>
<name>F0V1P9_MYCS3</name>